<dbReference type="STRING" id="861299.J421_2158"/>
<reference evidence="2 3" key="1">
    <citation type="journal article" date="2014" name="Genome Announc.">
        <title>Genome Sequence and Methylome of Soil Bacterium Gemmatirosa kalamazoonensis KBS708T, a Member of the Rarely Cultivated Gemmatimonadetes Phylum.</title>
        <authorList>
            <person name="Debruyn J.M."/>
            <person name="Radosevich M."/>
            <person name="Wommack K.E."/>
            <person name="Polson S.W."/>
            <person name="Hauser L.J."/>
            <person name="Fawaz M.N."/>
            <person name="Korlach J."/>
            <person name="Tsai Y.C."/>
        </authorList>
    </citation>
    <scope>NUCLEOTIDE SEQUENCE [LARGE SCALE GENOMIC DNA]</scope>
    <source>
        <strain evidence="2 3">KBS708</strain>
    </source>
</reference>
<organism evidence="2 3">
    <name type="scientific">Gemmatirosa kalamazoonensis</name>
    <dbReference type="NCBI Taxonomy" id="861299"/>
    <lineage>
        <taxon>Bacteria</taxon>
        <taxon>Pseudomonadati</taxon>
        <taxon>Gemmatimonadota</taxon>
        <taxon>Gemmatimonadia</taxon>
        <taxon>Gemmatimonadales</taxon>
        <taxon>Gemmatimonadaceae</taxon>
        <taxon>Gemmatirosa</taxon>
    </lineage>
</organism>
<name>W0RHA7_9BACT</name>
<protein>
    <submittedName>
        <fullName evidence="2">MobA-like NTP transferase domain protein</fullName>
    </submittedName>
</protein>
<sequence length="196" mass="19965">MDMPVKRVAAVVLAAGASTRLGRPKQLVLHDGEPLVRRAARAALDAGAEPAVVVLGAHADLVRRALDGLPVSAVMNDAWETGMASSLRVGARAALDAGADAVLVTLVDQPLVDAAALRRLVAAFPGPYGVVASTYGDALGVPALFAREHAEALLHLTGDAGAGGWLRARGAAVTRVAMDEAALDVDTEGDLARLDG</sequence>
<keyword evidence="3" id="KW-1185">Reference proteome</keyword>
<proteinExistence type="predicted"/>
<dbReference type="GO" id="GO:0016779">
    <property type="term" value="F:nucleotidyltransferase activity"/>
    <property type="evidence" value="ECO:0007669"/>
    <property type="project" value="UniProtKB-ARBA"/>
</dbReference>
<keyword evidence="2" id="KW-0808">Transferase</keyword>
<dbReference type="PANTHER" id="PTHR43777:SF1">
    <property type="entry name" value="MOLYBDENUM COFACTOR CYTIDYLYLTRANSFERASE"/>
    <property type="match status" value="1"/>
</dbReference>
<dbReference type="EMBL" id="CP007128">
    <property type="protein sequence ID" value="AHG89695.1"/>
    <property type="molecule type" value="Genomic_DNA"/>
</dbReference>
<dbReference type="PANTHER" id="PTHR43777">
    <property type="entry name" value="MOLYBDENUM COFACTOR CYTIDYLYLTRANSFERASE"/>
    <property type="match status" value="1"/>
</dbReference>
<dbReference type="Gene3D" id="3.90.550.10">
    <property type="entry name" value="Spore Coat Polysaccharide Biosynthesis Protein SpsA, Chain A"/>
    <property type="match status" value="1"/>
</dbReference>
<dbReference type="HOGENOM" id="CLU_061980_2_0_0"/>
<dbReference type="OrthoDB" id="9797742at2"/>
<dbReference type="InterPro" id="IPR025877">
    <property type="entry name" value="MobA-like_NTP_Trfase"/>
</dbReference>
<evidence type="ECO:0000313" key="3">
    <source>
        <dbReference type="Proteomes" id="UP000019151"/>
    </source>
</evidence>
<dbReference type="CDD" id="cd04182">
    <property type="entry name" value="GT_2_like_f"/>
    <property type="match status" value="1"/>
</dbReference>
<feature type="domain" description="MobA-like NTP transferase" evidence="1">
    <location>
        <begin position="10"/>
        <end position="169"/>
    </location>
</feature>
<evidence type="ECO:0000313" key="2">
    <source>
        <dbReference type="EMBL" id="AHG89695.1"/>
    </source>
</evidence>
<dbReference type="FunCoup" id="W0RHA7">
    <property type="interactions" value="76"/>
</dbReference>
<evidence type="ECO:0000259" key="1">
    <source>
        <dbReference type="Pfam" id="PF12804"/>
    </source>
</evidence>
<dbReference type="Proteomes" id="UP000019151">
    <property type="component" value="Chromosome"/>
</dbReference>
<dbReference type="InterPro" id="IPR029044">
    <property type="entry name" value="Nucleotide-diphossugar_trans"/>
</dbReference>
<dbReference type="AlphaFoldDB" id="W0RHA7"/>
<accession>W0RHA7</accession>
<dbReference type="InParanoid" id="W0RHA7"/>
<dbReference type="Pfam" id="PF12804">
    <property type="entry name" value="NTP_transf_3"/>
    <property type="match status" value="1"/>
</dbReference>
<dbReference type="SUPFAM" id="SSF53448">
    <property type="entry name" value="Nucleotide-diphospho-sugar transferases"/>
    <property type="match status" value="1"/>
</dbReference>
<dbReference type="KEGG" id="gba:J421_2158"/>
<dbReference type="RefSeq" id="WP_104022495.1">
    <property type="nucleotide sequence ID" value="NZ_CP007128.1"/>
</dbReference>
<dbReference type="eggNOG" id="COG2068">
    <property type="taxonomic scope" value="Bacteria"/>
</dbReference>
<gene>
    <name evidence="2" type="ORF">J421_2158</name>
</gene>